<organism evidence="2 3">
    <name type="scientific">Trapa incisa</name>
    <dbReference type="NCBI Taxonomy" id="236973"/>
    <lineage>
        <taxon>Eukaryota</taxon>
        <taxon>Viridiplantae</taxon>
        <taxon>Streptophyta</taxon>
        <taxon>Embryophyta</taxon>
        <taxon>Tracheophyta</taxon>
        <taxon>Spermatophyta</taxon>
        <taxon>Magnoliopsida</taxon>
        <taxon>eudicotyledons</taxon>
        <taxon>Gunneridae</taxon>
        <taxon>Pentapetalae</taxon>
        <taxon>rosids</taxon>
        <taxon>malvids</taxon>
        <taxon>Myrtales</taxon>
        <taxon>Lythraceae</taxon>
        <taxon>Trapa</taxon>
    </lineage>
</organism>
<gene>
    <name evidence="2" type="ORF">SAY87_005307</name>
</gene>
<evidence type="ECO:0000313" key="3">
    <source>
        <dbReference type="Proteomes" id="UP001345219"/>
    </source>
</evidence>
<protein>
    <submittedName>
        <fullName evidence="2">Uncharacterized protein</fullName>
    </submittedName>
</protein>
<comment type="caution">
    <text evidence="2">The sequence shown here is derived from an EMBL/GenBank/DDBJ whole genome shotgun (WGS) entry which is preliminary data.</text>
</comment>
<reference evidence="2 3" key="1">
    <citation type="journal article" date="2023" name="Hortic Res">
        <title>Pangenome of water caltrop reveals structural variations and asymmetric subgenome divergence after allopolyploidization.</title>
        <authorList>
            <person name="Zhang X."/>
            <person name="Chen Y."/>
            <person name="Wang L."/>
            <person name="Yuan Y."/>
            <person name="Fang M."/>
            <person name="Shi L."/>
            <person name="Lu R."/>
            <person name="Comes H.P."/>
            <person name="Ma Y."/>
            <person name="Chen Y."/>
            <person name="Huang G."/>
            <person name="Zhou Y."/>
            <person name="Zheng Z."/>
            <person name="Qiu Y."/>
        </authorList>
    </citation>
    <scope>NUCLEOTIDE SEQUENCE [LARGE SCALE GENOMIC DNA]</scope>
    <source>
        <tissue evidence="2">Roots</tissue>
    </source>
</reference>
<accession>A0AAN7Q7E2</accession>
<name>A0AAN7Q7E2_9MYRT</name>
<evidence type="ECO:0000313" key="2">
    <source>
        <dbReference type="EMBL" id="KAK4760414.1"/>
    </source>
</evidence>
<dbReference type="Proteomes" id="UP001345219">
    <property type="component" value="Chromosome 5"/>
</dbReference>
<sequence>MKPSSCGQTCLNPTFDCYMLLEHWEDAYKEAKGIWLDRLKVTFFPEDRSQFPAPTPFGACGPYGSEAARPRRHVPLDHSPSSSMSQAVWSDQEEPGPTSHVIHIACRPEACPSISPPEATLGIEWQPQGSYPDCIIQGKRQRSYGRVRRRGRMAKVDLDGRKMPDTGVLRCHILRQPGESAAGTTYKIT</sequence>
<keyword evidence="3" id="KW-1185">Reference proteome</keyword>
<feature type="region of interest" description="Disordered" evidence="1">
    <location>
        <begin position="75"/>
        <end position="94"/>
    </location>
</feature>
<evidence type="ECO:0000256" key="1">
    <source>
        <dbReference type="SAM" id="MobiDB-lite"/>
    </source>
</evidence>
<feature type="compositionally biased region" description="Polar residues" evidence="1">
    <location>
        <begin position="79"/>
        <end position="89"/>
    </location>
</feature>
<proteinExistence type="predicted"/>
<dbReference type="AlphaFoldDB" id="A0AAN7Q7E2"/>
<dbReference type="EMBL" id="JAXIOK010000010">
    <property type="protein sequence ID" value="KAK4760414.1"/>
    <property type="molecule type" value="Genomic_DNA"/>
</dbReference>